<evidence type="ECO:0000313" key="3">
    <source>
        <dbReference type="Proteomes" id="UP001159363"/>
    </source>
</evidence>
<sequence length="464" mass="51326">MLASHEGDPGSIPGRIIPDFCMWESCRTMPLVGGFSRGSPASPSLAFRRCSILTSITLTGYQDLDVKNVQIFSLTHFDYHHTFRKMCLFVKIFSSTPATAPNPRASVFHLFRTARVERGDWPEHLARMPLKYFPSPELSRCGPLLEQGPQGTEASATRPPCKNITFSPQNALESAVWARGSLKKFKADPKLFDSRAEKSTRQEGELKAPSHSEAQQTRRDPMSEVSTGANRVSGLSLLRLKGREVVQRKLALRRRGFKVAAWLKEFCMSETCRPPTTATWALSPPPPPPLSAHVGNVADIASNQRVSQRTSLSPTLELHRYCLSGASLQLFAIVDVGVSQSQCEITSQKLRHVDAVRMRSTTAVPETEAVSLTSVSVFTYYYCDIFTRKHVNTDNVSFLFRLGAAVVERVFCSRSIKANRFQSPARSLRIFASGNRAGRCRSSASFLGGLLPHFTLTGSQDLVA</sequence>
<proteinExistence type="predicted"/>
<comment type="caution">
    <text evidence="2">The sequence shown here is derived from an EMBL/GenBank/DDBJ whole genome shotgun (WGS) entry which is preliminary data.</text>
</comment>
<name>A0ABQ9GZ90_9NEOP</name>
<protein>
    <submittedName>
        <fullName evidence="2">Uncharacterized protein</fullName>
    </submittedName>
</protein>
<organism evidence="2 3">
    <name type="scientific">Dryococelus australis</name>
    <dbReference type="NCBI Taxonomy" id="614101"/>
    <lineage>
        <taxon>Eukaryota</taxon>
        <taxon>Metazoa</taxon>
        <taxon>Ecdysozoa</taxon>
        <taxon>Arthropoda</taxon>
        <taxon>Hexapoda</taxon>
        <taxon>Insecta</taxon>
        <taxon>Pterygota</taxon>
        <taxon>Neoptera</taxon>
        <taxon>Polyneoptera</taxon>
        <taxon>Phasmatodea</taxon>
        <taxon>Verophasmatodea</taxon>
        <taxon>Anareolatae</taxon>
        <taxon>Phasmatidae</taxon>
        <taxon>Eurycanthinae</taxon>
        <taxon>Dryococelus</taxon>
    </lineage>
</organism>
<evidence type="ECO:0000256" key="1">
    <source>
        <dbReference type="SAM" id="MobiDB-lite"/>
    </source>
</evidence>
<evidence type="ECO:0000313" key="2">
    <source>
        <dbReference type="EMBL" id="KAJ8877353.1"/>
    </source>
</evidence>
<feature type="region of interest" description="Disordered" evidence="1">
    <location>
        <begin position="193"/>
        <end position="228"/>
    </location>
</feature>
<keyword evidence="3" id="KW-1185">Reference proteome</keyword>
<gene>
    <name evidence="2" type="ORF">PR048_021807</name>
</gene>
<feature type="compositionally biased region" description="Basic and acidic residues" evidence="1">
    <location>
        <begin position="193"/>
        <end position="222"/>
    </location>
</feature>
<dbReference type="EMBL" id="JARBHB010000008">
    <property type="protein sequence ID" value="KAJ8877353.1"/>
    <property type="molecule type" value="Genomic_DNA"/>
</dbReference>
<accession>A0ABQ9GZ90</accession>
<dbReference type="Proteomes" id="UP001159363">
    <property type="component" value="Chromosome 7"/>
</dbReference>
<reference evidence="2 3" key="1">
    <citation type="submission" date="2023-02" db="EMBL/GenBank/DDBJ databases">
        <title>LHISI_Scaffold_Assembly.</title>
        <authorList>
            <person name="Stuart O.P."/>
            <person name="Cleave R."/>
            <person name="Magrath M.J.L."/>
            <person name="Mikheyev A.S."/>
        </authorList>
    </citation>
    <scope>NUCLEOTIDE SEQUENCE [LARGE SCALE GENOMIC DNA]</scope>
    <source>
        <strain evidence="2">Daus_M_001</strain>
        <tissue evidence="2">Leg muscle</tissue>
    </source>
</reference>